<evidence type="ECO:0000313" key="1">
    <source>
        <dbReference type="EMBL" id="GEU67459.1"/>
    </source>
</evidence>
<organism evidence="1">
    <name type="scientific">Tanacetum cinerariifolium</name>
    <name type="common">Dalmatian daisy</name>
    <name type="synonym">Chrysanthemum cinerariifolium</name>
    <dbReference type="NCBI Taxonomy" id="118510"/>
    <lineage>
        <taxon>Eukaryota</taxon>
        <taxon>Viridiplantae</taxon>
        <taxon>Streptophyta</taxon>
        <taxon>Embryophyta</taxon>
        <taxon>Tracheophyta</taxon>
        <taxon>Spermatophyta</taxon>
        <taxon>Magnoliopsida</taxon>
        <taxon>eudicotyledons</taxon>
        <taxon>Gunneridae</taxon>
        <taxon>Pentapetalae</taxon>
        <taxon>asterids</taxon>
        <taxon>campanulids</taxon>
        <taxon>Asterales</taxon>
        <taxon>Asteraceae</taxon>
        <taxon>Asteroideae</taxon>
        <taxon>Anthemideae</taxon>
        <taxon>Anthemidinae</taxon>
        <taxon>Tanacetum</taxon>
    </lineage>
</organism>
<protein>
    <submittedName>
        <fullName evidence="1">Uncharacterized protein</fullName>
    </submittedName>
</protein>
<comment type="caution">
    <text evidence="1">The sequence shown here is derived from an EMBL/GenBank/DDBJ whole genome shotgun (WGS) entry which is preliminary data.</text>
</comment>
<accession>A0A6L2M1Y8</accession>
<name>A0A6L2M1Y8_TANCI</name>
<proteinExistence type="predicted"/>
<dbReference type="EMBL" id="BKCJ010005569">
    <property type="protein sequence ID" value="GEU67459.1"/>
    <property type="molecule type" value="Genomic_DNA"/>
</dbReference>
<gene>
    <name evidence="1" type="ORF">Tci_039437</name>
</gene>
<dbReference type="AlphaFoldDB" id="A0A6L2M1Y8"/>
<reference evidence="1" key="1">
    <citation type="journal article" date="2019" name="Sci. Rep.">
        <title>Draft genome of Tanacetum cinerariifolium, the natural source of mosquito coil.</title>
        <authorList>
            <person name="Yamashiro T."/>
            <person name="Shiraishi A."/>
            <person name="Satake H."/>
            <person name="Nakayama K."/>
        </authorList>
    </citation>
    <scope>NUCLEOTIDE SEQUENCE</scope>
</reference>
<sequence length="475" mass="54039">MKSGLVSVNTARQVNVAHPKTTVNVARSMSYLSKTAHSTVKRPIHKNTTFKNSHVNQRVNTVKGKNINTARPKAVVNVVKGNLVNAVKASACWVWKPKTKVIGYVSKYNSESITLKKFDYIDAQGRSKLVMAWFWSTAMAKTINGEAQIHAWVDGKKIINTKSYVRRDLRLADEKGVDCFPNSAIFENRELMGYEVVYKELDDRLLRAATIASSLEAEQDSGAKIPWGIPLLKLVEDNNTAKVIIDAAQVSIAGEVNVASIATTTYKRELKKNNITLIKTWEDVQAKIDVDHQLAKRMQAEEQQELTDEEKATLFMQLLEIRLKFFAVKRAKEKRNKPSTQAQQRKIIWFNRAFKRVNTFVDYRIELVKGSSKRAGEEMTQESAKKQKLDDDKETADLKQLMKIILDEEEVAIDVIPLVVKSPGIVDWKMHKEGKKSYYQIIRADGSLKMYLVFNQMLKSFHREDFGRLVQTGKS</sequence>